<evidence type="ECO:0000259" key="1">
    <source>
        <dbReference type="Pfam" id="PF17667"/>
    </source>
</evidence>
<feature type="domain" description="Fungal-type protein kinase" evidence="1">
    <location>
        <begin position="348"/>
        <end position="485"/>
    </location>
</feature>
<dbReference type="PROSITE" id="PS00109">
    <property type="entry name" value="PROTEIN_KINASE_TYR"/>
    <property type="match status" value="1"/>
</dbReference>
<dbReference type="InterPro" id="IPR011009">
    <property type="entry name" value="Kinase-like_dom_sf"/>
</dbReference>
<dbReference type="Pfam" id="PF17667">
    <property type="entry name" value="Pkinase_fungal"/>
    <property type="match status" value="1"/>
</dbReference>
<organism evidence="2 3">
    <name type="scientific">Hohenbuehelia grisea</name>
    <dbReference type="NCBI Taxonomy" id="104357"/>
    <lineage>
        <taxon>Eukaryota</taxon>
        <taxon>Fungi</taxon>
        <taxon>Dikarya</taxon>
        <taxon>Basidiomycota</taxon>
        <taxon>Agaricomycotina</taxon>
        <taxon>Agaricomycetes</taxon>
        <taxon>Agaricomycetidae</taxon>
        <taxon>Agaricales</taxon>
        <taxon>Pleurotineae</taxon>
        <taxon>Pleurotaceae</taxon>
        <taxon>Hohenbuehelia</taxon>
    </lineage>
</organism>
<keyword evidence="3" id="KW-1185">Reference proteome</keyword>
<dbReference type="InterPro" id="IPR008266">
    <property type="entry name" value="Tyr_kinase_AS"/>
</dbReference>
<dbReference type="Gene3D" id="1.10.510.10">
    <property type="entry name" value="Transferase(Phosphotransferase) domain 1"/>
    <property type="match status" value="1"/>
</dbReference>
<accession>A0ABR3J9L7</accession>
<sequence length="586" mass="65360">MSDHLIEDYMVSPCSNFLSEHLNGTRGLSDIVSGTYLKNTIKTFQKANTTTDYVMVCKLLNYLSKKIHDQFAADSDLILFVDHHTATPKFHPNDVDAKPDVIAVLKSTWKKYQRSRKSRRIVSWHDILSAVEAKPTWANLEGVAQCGSYGEYLNQARPDMPSVYCLTMSSRSYEILYSDASGLYVSTSFSWSTLRPLAQYIYTLYVPRADRLTFDPTISLAEPGSITQPTWNVEFNNKVYKNCEVTFVGEPWRRMSWIAIAPATEDEPKVAIKDSYRSVGRTWREGDLFDILQQKESHVSCTDPEYGLSCMPETVEPGAGPAPGWVHVIAHGDVSVHGGLIQTPKTCCRRIKTRLVMGSTGDPLAKCRTILEFLKVMYDILEAHRWAVATRNILHRDISWANILVHPEGSQTTNLQGHRPKFIDELLSGVPHSPSNALLFDLDNACELDRSRAKAPSFAKSLTRSPSTERLRAKTGTPMYISRSVGQGRLLWDQHDCVPMPVLTGAAEVAYHQAYSDIPLRCLADSGGSTHGGKYSDEFRKELRRGGRVNGSNTVPATMLNPFTGLSSSFYCALNPRTPSVSTSTS</sequence>
<proteinExistence type="predicted"/>
<comment type="caution">
    <text evidence="2">The sequence shown here is derived from an EMBL/GenBank/DDBJ whole genome shotgun (WGS) entry which is preliminary data.</text>
</comment>
<dbReference type="InterPro" id="IPR040976">
    <property type="entry name" value="Pkinase_fungal"/>
</dbReference>
<evidence type="ECO:0000313" key="2">
    <source>
        <dbReference type="EMBL" id="KAL0952354.1"/>
    </source>
</evidence>
<gene>
    <name evidence="2" type="ORF">HGRIS_006634</name>
</gene>
<dbReference type="SUPFAM" id="SSF56112">
    <property type="entry name" value="Protein kinase-like (PK-like)"/>
    <property type="match status" value="1"/>
</dbReference>
<protein>
    <recommendedName>
        <fullName evidence="1">Fungal-type protein kinase domain-containing protein</fullName>
    </recommendedName>
</protein>
<name>A0ABR3J9L7_9AGAR</name>
<dbReference type="EMBL" id="JASNQZ010000010">
    <property type="protein sequence ID" value="KAL0952354.1"/>
    <property type="molecule type" value="Genomic_DNA"/>
</dbReference>
<reference evidence="3" key="1">
    <citation type="submission" date="2024-06" db="EMBL/GenBank/DDBJ databases">
        <title>Multi-omics analyses provide insights into the biosynthesis of the anticancer antibiotic pleurotin in Hohenbuehelia grisea.</title>
        <authorList>
            <person name="Weaver J.A."/>
            <person name="Alberti F."/>
        </authorList>
    </citation>
    <scope>NUCLEOTIDE SEQUENCE [LARGE SCALE GENOMIC DNA]</scope>
    <source>
        <strain evidence="3">T-177</strain>
    </source>
</reference>
<evidence type="ECO:0000313" key="3">
    <source>
        <dbReference type="Proteomes" id="UP001556367"/>
    </source>
</evidence>
<dbReference type="Proteomes" id="UP001556367">
    <property type="component" value="Unassembled WGS sequence"/>
</dbReference>